<dbReference type="PANTHER" id="PTHR21310:SF40">
    <property type="entry name" value="AMINOGLYCOSIDE PHOSPHOTRANSFERASE DOMAIN-CONTAINING PROTEIN-RELATED"/>
    <property type="match status" value="1"/>
</dbReference>
<evidence type="ECO:0000259" key="2">
    <source>
        <dbReference type="Pfam" id="PF01636"/>
    </source>
</evidence>
<accession>A0A9P4WUX3</accession>
<dbReference type="SUPFAM" id="SSF56112">
    <property type="entry name" value="Protein kinase-like (PK-like)"/>
    <property type="match status" value="1"/>
</dbReference>
<dbReference type="Gene3D" id="3.90.1200.10">
    <property type="match status" value="1"/>
</dbReference>
<dbReference type="AlphaFoldDB" id="A0A9P4WUX3"/>
<gene>
    <name evidence="3" type="ORF">E8E12_009898</name>
</gene>
<evidence type="ECO:0000313" key="4">
    <source>
        <dbReference type="Proteomes" id="UP000758155"/>
    </source>
</evidence>
<feature type="compositionally biased region" description="Basic and acidic residues" evidence="1">
    <location>
        <begin position="24"/>
        <end position="41"/>
    </location>
</feature>
<sequence>MTTLQVSPKTALDGLDVEISPKTNRIDADHTDKPPRRDKSAYDFKERADVRSFLEEHYQLTNFNIESLLGGTANYVYRVTENDTEATRIIKHAAPQLASNHSFSLSPERMDFEADMLMKRSEDKGECHCSTVQGFNTSTIEKTHVHTAHFESYERDIKLLCIEDGGNKNLKDAYKDLSPAEIQDIGTELGKWLANLHSRTPLSNVSGAESGRNNSTGVAIAGYIYKNLIGTVKMFCDAVGAGTLSNKALADHLQPYSDPEKLGRLSKRIDKHADDVIGSTRKSVCHGDFWPGNILLRSNTASKSHILTVVDWELARIGNSATDIGQFAAEAMILDLVNNNHHEEGLCAAFMRAYFKTSAVDIGSKESLYAWMTQIAIHYAVHLIVWPHRKVHWAPKEESATLAVHGLSVLENAFSTAPDIKTWTVFSGLAGLEDIVSEFRLKRGDGADE</sequence>
<evidence type="ECO:0000256" key="1">
    <source>
        <dbReference type="SAM" id="MobiDB-lite"/>
    </source>
</evidence>
<dbReference type="Proteomes" id="UP000758155">
    <property type="component" value="Unassembled WGS sequence"/>
</dbReference>
<dbReference type="OrthoDB" id="25129at2759"/>
<feature type="domain" description="Aminoglycoside phosphotransferase" evidence="2">
    <location>
        <begin position="177"/>
        <end position="328"/>
    </location>
</feature>
<dbReference type="Gene3D" id="3.30.200.20">
    <property type="entry name" value="Phosphorylase Kinase, domain 1"/>
    <property type="match status" value="1"/>
</dbReference>
<keyword evidence="4" id="KW-1185">Reference proteome</keyword>
<protein>
    <recommendedName>
        <fullName evidence="2">Aminoglycoside phosphotransferase domain-containing protein</fullName>
    </recommendedName>
</protein>
<comment type="caution">
    <text evidence="3">The sequence shown here is derived from an EMBL/GenBank/DDBJ whole genome shotgun (WGS) entry which is preliminary data.</text>
</comment>
<organism evidence="3 4">
    <name type="scientific">Didymella heteroderae</name>
    <dbReference type="NCBI Taxonomy" id="1769908"/>
    <lineage>
        <taxon>Eukaryota</taxon>
        <taxon>Fungi</taxon>
        <taxon>Dikarya</taxon>
        <taxon>Ascomycota</taxon>
        <taxon>Pezizomycotina</taxon>
        <taxon>Dothideomycetes</taxon>
        <taxon>Pleosporomycetidae</taxon>
        <taxon>Pleosporales</taxon>
        <taxon>Pleosporineae</taxon>
        <taxon>Didymellaceae</taxon>
        <taxon>Didymella</taxon>
    </lineage>
</organism>
<feature type="region of interest" description="Disordered" evidence="1">
    <location>
        <begin position="15"/>
        <end position="41"/>
    </location>
</feature>
<proteinExistence type="predicted"/>
<dbReference type="InterPro" id="IPR051678">
    <property type="entry name" value="AGP_Transferase"/>
</dbReference>
<dbReference type="InterPro" id="IPR011009">
    <property type="entry name" value="Kinase-like_dom_sf"/>
</dbReference>
<evidence type="ECO:0000313" key="3">
    <source>
        <dbReference type="EMBL" id="KAF3042228.1"/>
    </source>
</evidence>
<dbReference type="PANTHER" id="PTHR21310">
    <property type="entry name" value="AMINOGLYCOSIDE PHOSPHOTRANSFERASE-RELATED-RELATED"/>
    <property type="match status" value="1"/>
</dbReference>
<dbReference type="InterPro" id="IPR002575">
    <property type="entry name" value="Aminoglycoside_PTrfase"/>
</dbReference>
<reference evidence="3" key="1">
    <citation type="submission" date="2019-04" db="EMBL/GenBank/DDBJ databases">
        <title>Sequencing of skin fungus with MAO and IRED activity.</title>
        <authorList>
            <person name="Marsaioli A.J."/>
            <person name="Bonatto J.M.C."/>
            <person name="Reis Junior O."/>
        </authorList>
    </citation>
    <scope>NUCLEOTIDE SEQUENCE</scope>
    <source>
        <strain evidence="3">28M1</strain>
    </source>
</reference>
<name>A0A9P4WUX3_9PLEO</name>
<dbReference type="EMBL" id="SWKV01000017">
    <property type="protein sequence ID" value="KAF3042228.1"/>
    <property type="molecule type" value="Genomic_DNA"/>
</dbReference>
<dbReference type="Pfam" id="PF01636">
    <property type="entry name" value="APH"/>
    <property type="match status" value="1"/>
</dbReference>